<reference evidence="2" key="1">
    <citation type="submission" date="2016-11" db="UniProtKB">
        <authorList>
            <consortium name="WormBaseParasite"/>
        </authorList>
    </citation>
    <scope>IDENTIFICATION</scope>
</reference>
<dbReference type="Proteomes" id="UP000095283">
    <property type="component" value="Unplaced"/>
</dbReference>
<sequence length="88" mass="9948">MRAHNLITLVVRYKCHILMAFVNRWFANRRRKQTKRVNKVVNSPACVTPLPVPASVAQEVISRVPSPVNKENLLTQITPDMISAFAHG</sequence>
<keyword evidence="1" id="KW-1185">Reference proteome</keyword>
<evidence type="ECO:0000313" key="2">
    <source>
        <dbReference type="WBParaSite" id="Hba_05814"/>
    </source>
</evidence>
<dbReference type="WBParaSite" id="Hba_05814">
    <property type="protein sequence ID" value="Hba_05814"/>
    <property type="gene ID" value="Hba_05814"/>
</dbReference>
<accession>A0A1I7WL02</accession>
<dbReference type="AlphaFoldDB" id="A0A1I7WL02"/>
<organism evidence="1 2">
    <name type="scientific">Heterorhabditis bacteriophora</name>
    <name type="common">Entomopathogenic nematode worm</name>
    <dbReference type="NCBI Taxonomy" id="37862"/>
    <lineage>
        <taxon>Eukaryota</taxon>
        <taxon>Metazoa</taxon>
        <taxon>Ecdysozoa</taxon>
        <taxon>Nematoda</taxon>
        <taxon>Chromadorea</taxon>
        <taxon>Rhabditida</taxon>
        <taxon>Rhabditina</taxon>
        <taxon>Rhabditomorpha</taxon>
        <taxon>Strongyloidea</taxon>
        <taxon>Heterorhabditidae</taxon>
        <taxon>Heterorhabditis</taxon>
    </lineage>
</organism>
<name>A0A1I7WL02_HETBA</name>
<proteinExistence type="predicted"/>
<evidence type="ECO:0000313" key="1">
    <source>
        <dbReference type="Proteomes" id="UP000095283"/>
    </source>
</evidence>
<protein>
    <submittedName>
        <fullName evidence="2">Homeobox domain-containing protein</fullName>
    </submittedName>
</protein>